<evidence type="ECO:0000313" key="2">
    <source>
        <dbReference type="EMBL" id="JAS05516.1"/>
    </source>
</evidence>
<dbReference type="AlphaFoldDB" id="A0A1B6BW42"/>
<proteinExistence type="predicted"/>
<dbReference type="EMBL" id="GEDC01031782">
    <property type="protein sequence ID" value="JAS05516.1"/>
    <property type="molecule type" value="Transcribed_RNA"/>
</dbReference>
<name>A0A1B6BW42_9HEMI</name>
<feature type="chain" id="PRO_5008579904" evidence="1">
    <location>
        <begin position="18"/>
        <end position="166"/>
    </location>
</feature>
<evidence type="ECO:0000256" key="1">
    <source>
        <dbReference type="SAM" id="SignalP"/>
    </source>
</evidence>
<organism evidence="2">
    <name type="scientific">Clastoptera arizonana</name>
    <name type="common">Arizona spittle bug</name>
    <dbReference type="NCBI Taxonomy" id="38151"/>
    <lineage>
        <taxon>Eukaryota</taxon>
        <taxon>Metazoa</taxon>
        <taxon>Ecdysozoa</taxon>
        <taxon>Arthropoda</taxon>
        <taxon>Hexapoda</taxon>
        <taxon>Insecta</taxon>
        <taxon>Pterygota</taxon>
        <taxon>Neoptera</taxon>
        <taxon>Paraneoptera</taxon>
        <taxon>Hemiptera</taxon>
        <taxon>Auchenorrhyncha</taxon>
        <taxon>Cercopoidea</taxon>
        <taxon>Clastopteridae</taxon>
        <taxon>Clastoptera</taxon>
    </lineage>
</organism>
<protein>
    <submittedName>
        <fullName evidence="2">Uncharacterized protein</fullName>
    </submittedName>
</protein>
<gene>
    <name evidence="2" type="ORF">g.26804</name>
</gene>
<accession>A0A1B6BW42</accession>
<reference evidence="2" key="1">
    <citation type="submission" date="2015-12" db="EMBL/GenBank/DDBJ databases">
        <title>De novo transcriptome assembly of four potential Pierce s Disease insect vectors from Arizona vineyards.</title>
        <authorList>
            <person name="Tassone E.E."/>
        </authorList>
    </citation>
    <scope>NUCLEOTIDE SEQUENCE</scope>
</reference>
<sequence length="166" mass="18852">MLFLLLTCVFYIIAVNARFAEDALLEINKLSHDAAEISQGIITVIDTKEPRILFNQLFVILDSEVSVLKRIMEEWDKEGCDKGEEKYATTLKIMEDMKKLMGKNDIEKAASLMQIKDVMYSVYDLKERLKPDGLRCYFDLKGAFDQAAPMPLNTTGFGVGPNDFQP</sequence>
<feature type="signal peptide" evidence="1">
    <location>
        <begin position="1"/>
        <end position="17"/>
    </location>
</feature>
<keyword evidence="1" id="KW-0732">Signal</keyword>